<evidence type="ECO:0000313" key="1">
    <source>
        <dbReference type="EMBL" id="CAC5364765.1"/>
    </source>
</evidence>
<protein>
    <submittedName>
        <fullName evidence="1">Uncharacterized protein</fullName>
    </submittedName>
</protein>
<accession>A0A6J8AC16</accession>
<name>A0A6J8AC16_MYTCO</name>
<keyword evidence="2" id="KW-1185">Reference proteome</keyword>
<dbReference type="EMBL" id="CACVKT020001066">
    <property type="protein sequence ID" value="CAC5364765.1"/>
    <property type="molecule type" value="Genomic_DNA"/>
</dbReference>
<proteinExistence type="predicted"/>
<reference evidence="1 2" key="1">
    <citation type="submission" date="2020-06" db="EMBL/GenBank/DDBJ databases">
        <authorList>
            <person name="Li R."/>
            <person name="Bekaert M."/>
        </authorList>
    </citation>
    <scope>NUCLEOTIDE SEQUENCE [LARGE SCALE GENOMIC DNA]</scope>
    <source>
        <strain evidence="2">wild</strain>
    </source>
</reference>
<sequence length="172" mass="19542">MSTAKSTIQQNIVDITNKLDVNTNVTNTNDIENVNKTAKNARKWLSSSPDHVPIDLKVFKKLPDFFTEHIDENTKVTLFGYISVKNEIPISLVEIYTSNTPSIDRLKVNKENGLWISNGTTKVLSRIRTNPSCTVSTLQNFEDRQIYDMSLLSSKDLVFTSRFSENDLLHCD</sequence>
<dbReference type="Proteomes" id="UP000507470">
    <property type="component" value="Unassembled WGS sequence"/>
</dbReference>
<gene>
    <name evidence="1" type="ORF">MCOR_5699</name>
</gene>
<evidence type="ECO:0000313" key="2">
    <source>
        <dbReference type="Proteomes" id="UP000507470"/>
    </source>
</evidence>
<dbReference type="AlphaFoldDB" id="A0A6J8AC16"/>
<organism evidence="1 2">
    <name type="scientific">Mytilus coruscus</name>
    <name type="common">Sea mussel</name>
    <dbReference type="NCBI Taxonomy" id="42192"/>
    <lineage>
        <taxon>Eukaryota</taxon>
        <taxon>Metazoa</taxon>
        <taxon>Spiralia</taxon>
        <taxon>Lophotrochozoa</taxon>
        <taxon>Mollusca</taxon>
        <taxon>Bivalvia</taxon>
        <taxon>Autobranchia</taxon>
        <taxon>Pteriomorphia</taxon>
        <taxon>Mytilida</taxon>
        <taxon>Mytiloidea</taxon>
        <taxon>Mytilidae</taxon>
        <taxon>Mytilinae</taxon>
        <taxon>Mytilus</taxon>
    </lineage>
</organism>